<organism evidence="1 2">
    <name type="scientific">Dunaliella salina</name>
    <name type="common">Green alga</name>
    <name type="synonym">Protococcus salinus</name>
    <dbReference type="NCBI Taxonomy" id="3046"/>
    <lineage>
        <taxon>Eukaryota</taxon>
        <taxon>Viridiplantae</taxon>
        <taxon>Chlorophyta</taxon>
        <taxon>core chlorophytes</taxon>
        <taxon>Chlorophyceae</taxon>
        <taxon>CS clade</taxon>
        <taxon>Chlamydomonadales</taxon>
        <taxon>Dunaliellaceae</taxon>
        <taxon>Dunaliella</taxon>
    </lineage>
</organism>
<sequence>MHRHESVQTLVAGIDGNLASVQARMARHGGTPCQACALRPLALLAAAARCGMPYVPLHLGGSPKKLPQPPGSSFLPWAVPACLFSPSAHPPPHPGHHYSAMAAGSAGGAHLNSYALYQCRTLLLGVPYWNVVERYNSQGGWKCYKGRSVPGAEVLSLLEQGLLDKMVPVLGIQQPLNPRMWLPSSLFLPLDTLRNSCFTPTPGLKTTYFRYVPLSAKQLEDMNRDNRLLFNQPGH</sequence>
<accession>A0ABQ7H3Y9</accession>
<dbReference type="Proteomes" id="UP000815325">
    <property type="component" value="Unassembled WGS sequence"/>
</dbReference>
<evidence type="ECO:0000313" key="1">
    <source>
        <dbReference type="EMBL" id="KAF5841574.1"/>
    </source>
</evidence>
<dbReference type="EMBL" id="MU069482">
    <property type="protein sequence ID" value="KAF5841574.1"/>
    <property type="molecule type" value="Genomic_DNA"/>
</dbReference>
<comment type="caution">
    <text evidence="1">The sequence shown here is derived from an EMBL/GenBank/DDBJ whole genome shotgun (WGS) entry which is preliminary data.</text>
</comment>
<reference evidence="1" key="1">
    <citation type="submission" date="2017-08" db="EMBL/GenBank/DDBJ databases">
        <authorList>
            <person name="Polle J.E."/>
            <person name="Barry K."/>
            <person name="Cushman J."/>
            <person name="Schmutz J."/>
            <person name="Tran D."/>
            <person name="Hathwaick L.T."/>
            <person name="Yim W.C."/>
            <person name="Jenkins J."/>
            <person name="Mckie-Krisberg Z.M."/>
            <person name="Prochnik S."/>
            <person name="Lindquist E."/>
            <person name="Dockter R.B."/>
            <person name="Adam C."/>
            <person name="Molina H."/>
            <person name="Bunkerborg J."/>
            <person name="Jin E."/>
            <person name="Buchheim M."/>
            <person name="Magnuson J."/>
        </authorList>
    </citation>
    <scope>NUCLEOTIDE SEQUENCE</scope>
    <source>
        <strain evidence="1">CCAP 19/18</strain>
    </source>
</reference>
<proteinExistence type="predicted"/>
<gene>
    <name evidence="1" type="ORF">DUNSADRAFT_12272</name>
</gene>
<protein>
    <submittedName>
        <fullName evidence="1">Uncharacterized protein</fullName>
    </submittedName>
</protein>
<name>A0ABQ7H3Y9_DUNSA</name>
<keyword evidence="2" id="KW-1185">Reference proteome</keyword>
<evidence type="ECO:0000313" key="2">
    <source>
        <dbReference type="Proteomes" id="UP000815325"/>
    </source>
</evidence>